<accession>A0A9P6WXH7</accession>
<dbReference type="PANTHER" id="PTHR33116">
    <property type="entry name" value="REVERSE TRANSCRIPTASE ZINC-BINDING DOMAIN-CONTAINING PROTEIN-RELATED-RELATED"/>
    <property type="match status" value="1"/>
</dbReference>
<dbReference type="InterPro" id="IPR026960">
    <property type="entry name" value="RVT-Znf"/>
</dbReference>
<reference evidence="2" key="1">
    <citation type="journal article" date="2020" name="Microb. Genom.">
        <title>Genetic diversity of clinical and environmental Mucorales isolates obtained from an investigation of mucormycosis cases among solid organ transplant recipients.</title>
        <authorList>
            <person name="Nguyen M.H."/>
            <person name="Kaul D."/>
            <person name="Muto C."/>
            <person name="Cheng S.J."/>
            <person name="Richter R.A."/>
            <person name="Bruno V.M."/>
            <person name="Liu G."/>
            <person name="Beyhan S."/>
            <person name="Sundermann A.J."/>
            <person name="Mounaud S."/>
            <person name="Pasculle A.W."/>
            <person name="Nierman W.C."/>
            <person name="Driscoll E."/>
            <person name="Cumbie R."/>
            <person name="Clancy C.J."/>
            <person name="Dupont C.L."/>
        </authorList>
    </citation>
    <scope>NUCLEOTIDE SEQUENCE</scope>
    <source>
        <strain evidence="2">GL11</strain>
    </source>
</reference>
<evidence type="ECO:0000259" key="1">
    <source>
        <dbReference type="Pfam" id="PF13966"/>
    </source>
</evidence>
<dbReference type="AlphaFoldDB" id="A0A9P6WXH7"/>
<name>A0A9P6WXH7_RHIOR</name>
<proteinExistence type="predicted"/>
<evidence type="ECO:0000313" key="2">
    <source>
        <dbReference type="EMBL" id="KAG1300625.1"/>
    </source>
</evidence>
<organism evidence="2 3">
    <name type="scientific">Rhizopus oryzae</name>
    <name type="common">Mucormycosis agent</name>
    <name type="synonym">Rhizopus arrhizus var. delemar</name>
    <dbReference type="NCBI Taxonomy" id="64495"/>
    <lineage>
        <taxon>Eukaryota</taxon>
        <taxon>Fungi</taxon>
        <taxon>Fungi incertae sedis</taxon>
        <taxon>Mucoromycota</taxon>
        <taxon>Mucoromycotina</taxon>
        <taxon>Mucoromycetes</taxon>
        <taxon>Mucorales</taxon>
        <taxon>Mucorineae</taxon>
        <taxon>Rhizopodaceae</taxon>
        <taxon>Rhizopus</taxon>
    </lineage>
</organism>
<protein>
    <recommendedName>
        <fullName evidence="1">Reverse transcriptase zinc-binding domain-containing protein</fullName>
    </recommendedName>
</protein>
<dbReference type="PANTHER" id="PTHR33116:SF78">
    <property type="entry name" value="OS12G0587133 PROTEIN"/>
    <property type="match status" value="1"/>
</dbReference>
<dbReference type="EMBL" id="JAANQT010003917">
    <property type="protein sequence ID" value="KAG1300625.1"/>
    <property type="molecule type" value="Genomic_DNA"/>
</dbReference>
<gene>
    <name evidence="2" type="ORF">G6F64_012524</name>
</gene>
<keyword evidence="3" id="KW-1185">Reference proteome</keyword>
<dbReference type="Proteomes" id="UP000716291">
    <property type="component" value="Unassembled WGS sequence"/>
</dbReference>
<evidence type="ECO:0000313" key="3">
    <source>
        <dbReference type="Proteomes" id="UP000716291"/>
    </source>
</evidence>
<feature type="domain" description="Reverse transcriptase zinc-binding" evidence="1">
    <location>
        <begin position="399"/>
        <end position="467"/>
    </location>
</feature>
<dbReference type="Pfam" id="PF13966">
    <property type="entry name" value="zf-RVT"/>
    <property type="match status" value="1"/>
</dbReference>
<sequence length="567" mass="64820">MSLSGSSTFYLNTWRAPLLSHGISHWHDNRSLEPLVYLGFPLSSNLSQRNSFLEKLLSKIRSACNMHSQRSLSVRGRVTILNTLILSKLWHVLRLVSAPLAFFDKLKSIMSSFLTYRMFPKISLSTMCAQRSKGGLGVLDPNIQQGALQLRWLMPLMAGSPFWPFSPVWSSAAIRNSIVLPRLLDFFLYHLETRHSIDARNNGQPYEYTDFRLSFLFPDLRPSSTRRLDDVFSLLFKSMDLLPKNYRDVVVNPETCVRLPVASIYTNTDGLTISRSINRLLAGISYTIDPISHVLRPKALTELSQHPILAKRILTLVHNGSIVLHPFFVRAFIPDRFSHLASPPFIPVQHQDVDATPFLESLPLQQEGPKRALSTKLYRHSCTFSKKPIKLPNNLLPVKWSAFWSFPLLHQSRNVWYRLLHQKLPFKSFLHRICPNFFPYAGCELCGLHEEDFLHFFLHCPLKIAVWQAIWLKFFTTSTFTPSAVLSALTLFKFPTLTSGVLDCPPSVVFGHTLLAIWRAQWSLAFDSVPFLPSRVITASYTLIQKSFDEHLVQHGMSHVPLPNIQF</sequence>
<comment type="caution">
    <text evidence="2">The sequence shown here is derived from an EMBL/GenBank/DDBJ whole genome shotgun (WGS) entry which is preliminary data.</text>
</comment>